<dbReference type="OrthoDB" id="9813184at2"/>
<feature type="domain" description="Glycoside hydrolase 35 catalytic" evidence="4">
    <location>
        <begin position="40"/>
        <end position="378"/>
    </location>
</feature>
<keyword evidence="6" id="KW-1185">Reference proteome</keyword>
<dbReference type="InterPro" id="IPR001944">
    <property type="entry name" value="Glycoside_Hdrlase_35"/>
</dbReference>
<dbReference type="PANTHER" id="PTHR23421">
    <property type="entry name" value="BETA-GALACTOSIDASE RELATED"/>
    <property type="match status" value="1"/>
</dbReference>
<comment type="similarity">
    <text evidence="1 2">Belongs to the glycosyl hydrolase 35 family.</text>
</comment>
<evidence type="ECO:0000259" key="4">
    <source>
        <dbReference type="Pfam" id="PF01301"/>
    </source>
</evidence>
<dbReference type="EMBL" id="BIMR01000208">
    <property type="protein sequence ID" value="GCE77420.1"/>
    <property type="molecule type" value="Genomic_DNA"/>
</dbReference>
<evidence type="ECO:0000256" key="1">
    <source>
        <dbReference type="ARBA" id="ARBA00009809"/>
    </source>
</evidence>
<comment type="caution">
    <text evidence="5">The sequence shown here is derived from an EMBL/GenBank/DDBJ whole genome shotgun (WGS) entry which is preliminary data.</text>
</comment>
<dbReference type="GO" id="GO:0004553">
    <property type="term" value="F:hydrolase activity, hydrolyzing O-glycosyl compounds"/>
    <property type="evidence" value="ECO:0007669"/>
    <property type="project" value="InterPro"/>
</dbReference>
<dbReference type="GO" id="GO:0005975">
    <property type="term" value="P:carbohydrate metabolic process"/>
    <property type="evidence" value="ECO:0007669"/>
    <property type="project" value="InterPro"/>
</dbReference>
<sequence length="815" mass="86033">MPDPLRVRPTGWAEPPTRPAMANDVDRRPGFALTSRSVERDGVPWVPVSGEVHYSRVPRSRWRERLLLARSGGVDVVATYVVWIHHEPVRGEARFDDGLDVAAFVRTCAELGLSVVLRLGPWCHGEVRNGGFPDWVQDAPVAHRTDDPAYLDLVREWFGRLGAQLADLCGPDGPVIGIQLDNELYDQPGHLVTLKRLARDAGLHAPLWTATAWGGADLPAGEVLPLYGGYGDGFWVDADEGWHATFRAHYQVSHTWNDPGIGADVRGDDEPSAATVDRDTAFPPATCELGGGMATTYHRRPVPSALDVATVAHTKIAAGSAWQGYYMYAGGTNPGPDLQESHATGYPNDLPTFDYDFHAPVGAAGLLAPSHAALRTQHAFLAAFGPALAAMPSTLPDVRPSGVDDSATLRWAVRSAGGTGFVMLAWHQPHVALPTLRGVQVQVDLPDGPLVLPSRPVDVPPGTLTRWPFGLDVGGVRLRWATASALTTLPDGTLVLLASAGVPVEVAVDPAVTVTGGAWSDAPGVHVLDDRTGGLVTLTDGPEGPDGTAVGRVLVVGAADADRVWVVDGPGGRVLLRSVDPLWVDGTDVVVRASATPVVHRWTTTGWQRLTFTAAPLPPTPSDDGSAAIDAARLRAAQDAPTAQDVPAGAGPVALRSTGRGTDEPGAWAVTVVAVRAGGAPQASYGSHEGRASAPSAATVADLAAEHRLVDVGRPVDGTVRHLHVAWAGDVAQLLVDGVVVADRFWDGTPWHVDLDVLPGAQDDRVTLRVLPLHRDAAVWLPADAADRRRSVDGPLAALDAAALTRTTLWTSPLT</sequence>
<protein>
    <recommendedName>
        <fullName evidence="4">Glycoside hydrolase 35 catalytic domain-containing protein</fullName>
    </recommendedName>
</protein>
<organism evidence="5 6">
    <name type="scientific">Cellulomonas biazotea</name>
    <dbReference type="NCBI Taxonomy" id="1709"/>
    <lineage>
        <taxon>Bacteria</taxon>
        <taxon>Bacillati</taxon>
        <taxon>Actinomycetota</taxon>
        <taxon>Actinomycetes</taxon>
        <taxon>Micrococcales</taxon>
        <taxon>Cellulomonadaceae</taxon>
        <taxon>Cellulomonas</taxon>
    </lineage>
</organism>
<dbReference type="Gene3D" id="3.20.20.80">
    <property type="entry name" value="Glycosidases"/>
    <property type="match status" value="1"/>
</dbReference>
<accession>A0A402DTD8</accession>
<dbReference type="InterPro" id="IPR031330">
    <property type="entry name" value="Gly_Hdrlase_35_cat"/>
</dbReference>
<name>A0A402DTD8_9CELL</name>
<evidence type="ECO:0000256" key="3">
    <source>
        <dbReference type="SAM" id="MobiDB-lite"/>
    </source>
</evidence>
<gene>
    <name evidence="5" type="ORF">CBZ_24760</name>
</gene>
<proteinExistence type="inferred from homology"/>
<evidence type="ECO:0000256" key="2">
    <source>
        <dbReference type="RuleBase" id="RU003679"/>
    </source>
</evidence>
<dbReference type="SUPFAM" id="SSF82171">
    <property type="entry name" value="DPP6 N-terminal domain-like"/>
    <property type="match status" value="1"/>
</dbReference>
<dbReference type="PRINTS" id="PR00742">
    <property type="entry name" value="GLHYDRLASE35"/>
</dbReference>
<evidence type="ECO:0000313" key="5">
    <source>
        <dbReference type="EMBL" id="GCE77420.1"/>
    </source>
</evidence>
<dbReference type="RefSeq" id="WP_130782029.1">
    <property type="nucleotide sequence ID" value="NZ_BIMR01000208.1"/>
</dbReference>
<dbReference type="InterPro" id="IPR017853">
    <property type="entry name" value="GH"/>
</dbReference>
<dbReference type="Pfam" id="PF01301">
    <property type="entry name" value="Glyco_hydro_35"/>
    <property type="match status" value="1"/>
</dbReference>
<evidence type="ECO:0000313" key="6">
    <source>
        <dbReference type="Proteomes" id="UP000289954"/>
    </source>
</evidence>
<dbReference type="SUPFAM" id="SSF51445">
    <property type="entry name" value="(Trans)glycosidases"/>
    <property type="match status" value="1"/>
</dbReference>
<reference evidence="5 6" key="1">
    <citation type="submission" date="2019-01" db="EMBL/GenBank/DDBJ databases">
        <title>Draft genome sequence of Cellulomonas takizawaensis strain TKZ-21.</title>
        <authorList>
            <person name="Yamamura H."/>
            <person name="Hayashi T."/>
            <person name="Hamada M."/>
            <person name="Serisawa Y."/>
            <person name="Matsuyama K."/>
            <person name="Nakagawa Y."/>
            <person name="Otoguro M."/>
            <person name="Yanagida F."/>
            <person name="Hayakawa M."/>
        </authorList>
    </citation>
    <scope>NUCLEOTIDE SEQUENCE [LARGE SCALE GENOMIC DNA]</scope>
    <source>
        <strain evidence="5 6">NBRC12680</strain>
    </source>
</reference>
<feature type="region of interest" description="Disordered" evidence="3">
    <location>
        <begin position="1"/>
        <end position="26"/>
    </location>
</feature>
<dbReference type="Proteomes" id="UP000289954">
    <property type="component" value="Unassembled WGS sequence"/>
</dbReference>
<dbReference type="AlphaFoldDB" id="A0A402DTD8"/>